<dbReference type="FunFam" id="1.10.287.370:FF:000001">
    <property type="entry name" value="Prefoldin subunit 3"/>
    <property type="match status" value="1"/>
</dbReference>
<dbReference type="Gene3D" id="1.10.287.370">
    <property type="match status" value="1"/>
</dbReference>
<evidence type="ECO:0000313" key="5">
    <source>
        <dbReference type="Proteomes" id="UP001255856"/>
    </source>
</evidence>
<dbReference type="AlphaFoldDB" id="A0AAD9ID51"/>
<dbReference type="PANTHER" id="PTHR12409">
    <property type="entry name" value="PREFOLDIN SUBUNIT 3"/>
    <property type="match status" value="1"/>
</dbReference>
<dbReference type="PIRSF" id="PIRSF016396">
    <property type="entry name" value="Prefoldin_subunit_3"/>
    <property type="match status" value="1"/>
</dbReference>
<dbReference type="GO" id="GO:0005737">
    <property type="term" value="C:cytoplasm"/>
    <property type="evidence" value="ECO:0007669"/>
    <property type="project" value="TreeGrafter"/>
</dbReference>
<dbReference type="SUPFAM" id="SSF46579">
    <property type="entry name" value="Prefoldin"/>
    <property type="match status" value="1"/>
</dbReference>
<evidence type="ECO:0000313" key="4">
    <source>
        <dbReference type="EMBL" id="KAK2075741.1"/>
    </source>
</evidence>
<dbReference type="GO" id="GO:0015631">
    <property type="term" value="F:tubulin binding"/>
    <property type="evidence" value="ECO:0007669"/>
    <property type="project" value="TreeGrafter"/>
</dbReference>
<organism evidence="4 5">
    <name type="scientific">Prototheca wickerhamii</name>
    <dbReference type="NCBI Taxonomy" id="3111"/>
    <lineage>
        <taxon>Eukaryota</taxon>
        <taxon>Viridiplantae</taxon>
        <taxon>Chlorophyta</taxon>
        <taxon>core chlorophytes</taxon>
        <taxon>Trebouxiophyceae</taxon>
        <taxon>Chlorellales</taxon>
        <taxon>Chlorellaceae</taxon>
        <taxon>Prototheca</taxon>
    </lineage>
</organism>
<comment type="similarity">
    <text evidence="1 3">Belongs to the prefoldin subunit alpha family.</text>
</comment>
<evidence type="ECO:0000256" key="1">
    <source>
        <dbReference type="ARBA" id="ARBA00010048"/>
    </source>
</evidence>
<dbReference type="GO" id="GO:0016272">
    <property type="term" value="C:prefoldin complex"/>
    <property type="evidence" value="ECO:0007669"/>
    <property type="project" value="UniProtKB-UniRule"/>
</dbReference>
<gene>
    <name evidence="4" type="ORF">QBZ16_001482</name>
</gene>
<dbReference type="Proteomes" id="UP001255856">
    <property type="component" value="Unassembled WGS sequence"/>
</dbReference>
<accession>A0AAD9ID51</accession>
<comment type="function">
    <text evidence="3">Binds specifically to cytosolic chaperonin (c-CPN) and transfers target proteins to it. Binds to nascent polypeptide chain and promotes folding in an environment in which there are many competing pathways for nonnative proteins.</text>
</comment>
<keyword evidence="2 3" id="KW-0143">Chaperone</keyword>
<comment type="caution">
    <text evidence="4">The sequence shown here is derived from an EMBL/GenBank/DDBJ whole genome shotgun (WGS) entry which is preliminary data.</text>
</comment>
<keyword evidence="5" id="KW-1185">Reference proteome</keyword>
<dbReference type="GO" id="GO:0007017">
    <property type="term" value="P:microtubule-based process"/>
    <property type="evidence" value="ECO:0007669"/>
    <property type="project" value="TreeGrafter"/>
</dbReference>
<dbReference type="CDD" id="cd23156">
    <property type="entry name" value="Prefoldin_3"/>
    <property type="match status" value="1"/>
</dbReference>
<sequence>MASGKEPTETKLSELVPKAEFIEDVASYLQGDSVDEALEKLREAHQKYKYIELEISQRKQRLALKRPEIEKCLESVKLLREQREAGREAVLDFALSDQVFARARLAAGVEHVALWLGAGVMLEYPLDEAHELLRTQLAGCERQSLVVQQEADFIRDQLTTTEVSMARVYNYGVTQRKPGVAAS</sequence>
<dbReference type="InterPro" id="IPR016655">
    <property type="entry name" value="PFD3"/>
</dbReference>
<comment type="subunit">
    <text evidence="3">Heterohexamer of two PFD-alpha type and four PFD-beta type subunits.</text>
</comment>
<dbReference type="Pfam" id="PF02996">
    <property type="entry name" value="Prefoldin"/>
    <property type="match status" value="1"/>
</dbReference>
<name>A0AAD9ID51_PROWI</name>
<dbReference type="EMBL" id="JASFZW010000013">
    <property type="protein sequence ID" value="KAK2075741.1"/>
    <property type="molecule type" value="Genomic_DNA"/>
</dbReference>
<proteinExistence type="inferred from homology"/>
<evidence type="ECO:0000256" key="3">
    <source>
        <dbReference type="PIRNR" id="PIRNR016396"/>
    </source>
</evidence>
<reference evidence="4" key="1">
    <citation type="submission" date="2021-01" db="EMBL/GenBank/DDBJ databases">
        <authorList>
            <person name="Eckstrom K.M.E."/>
        </authorList>
    </citation>
    <scope>NUCLEOTIDE SEQUENCE</scope>
    <source>
        <strain evidence="4">UVCC 0001</strain>
    </source>
</reference>
<dbReference type="InterPro" id="IPR004127">
    <property type="entry name" value="Prefoldin_subunit_alpha"/>
</dbReference>
<dbReference type="GO" id="GO:0009409">
    <property type="term" value="P:response to cold"/>
    <property type="evidence" value="ECO:0007669"/>
    <property type="project" value="UniProtKB-ARBA"/>
</dbReference>
<dbReference type="PANTHER" id="PTHR12409:SF0">
    <property type="entry name" value="PREFOLDIN SUBUNIT 3"/>
    <property type="match status" value="1"/>
</dbReference>
<dbReference type="GO" id="GO:0006457">
    <property type="term" value="P:protein folding"/>
    <property type="evidence" value="ECO:0007669"/>
    <property type="project" value="UniProtKB-UniRule"/>
</dbReference>
<evidence type="ECO:0000256" key="2">
    <source>
        <dbReference type="ARBA" id="ARBA00023186"/>
    </source>
</evidence>
<dbReference type="GO" id="GO:0007021">
    <property type="term" value="P:tubulin complex assembly"/>
    <property type="evidence" value="ECO:0007669"/>
    <property type="project" value="TreeGrafter"/>
</dbReference>
<protein>
    <recommendedName>
        <fullName evidence="3">Prefoldin subunit 3</fullName>
    </recommendedName>
</protein>
<dbReference type="InterPro" id="IPR009053">
    <property type="entry name" value="Prefoldin"/>
</dbReference>